<protein>
    <recommendedName>
        <fullName evidence="3">Dynein heavy chain tail domain-containing protein</fullName>
    </recommendedName>
</protein>
<dbReference type="GO" id="GO:0051959">
    <property type="term" value="F:dynein light intermediate chain binding"/>
    <property type="evidence" value="ECO:0007669"/>
    <property type="project" value="InterPro"/>
</dbReference>
<evidence type="ECO:0000259" key="3">
    <source>
        <dbReference type="Pfam" id="PF08385"/>
    </source>
</evidence>
<dbReference type="Proteomes" id="UP000075886">
    <property type="component" value="Unassembled WGS sequence"/>
</dbReference>
<evidence type="ECO:0000256" key="2">
    <source>
        <dbReference type="SAM" id="MobiDB-lite"/>
    </source>
</evidence>
<feature type="region of interest" description="Disordered" evidence="2">
    <location>
        <begin position="191"/>
        <end position="212"/>
    </location>
</feature>
<dbReference type="InterPro" id="IPR013594">
    <property type="entry name" value="Dynein_heavy_tail"/>
</dbReference>
<dbReference type="VEuPathDB" id="VectorBase:AFAF018568"/>
<dbReference type="PANTHER" id="PTHR46532">
    <property type="entry name" value="MALE FERTILITY FACTOR KL5"/>
    <property type="match status" value="1"/>
</dbReference>
<reference evidence="5" key="1">
    <citation type="submission" date="2014-01" db="EMBL/GenBank/DDBJ databases">
        <title>The Genome Sequence of Anopheles farauti FAR1 (V2).</title>
        <authorList>
            <consortium name="The Broad Institute Genomics Platform"/>
            <person name="Neafsey D.E."/>
            <person name="Besansky N."/>
            <person name="Howell P."/>
            <person name="Walton C."/>
            <person name="Young S.K."/>
            <person name="Zeng Q."/>
            <person name="Gargeya S."/>
            <person name="Fitzgerald M."/>
            <person name="Haas B."/>
            <person name="Abouelleil A."/>
            <person name="Allen A.W."/>
            <person name="Alvarado L."/>
            <person name="Arachchi H.M."/>
            <person name="Berlin A.M."/>
            <person name="Chapman S.B."/>
            <person name="Gainer-Dewar J."/>
            <person name="Goldberg J."/>
            <person name="Griggs A."/>
            <person name="Gujja S."/>
            <person name="Hansen M."/>
            <person name="Howarth C."/>
            <person name="Imamovic A."/>
            <person name="Ireland A."/>
            <person name="Larimer J."/>
            <person name="McCowan C."/>
            <person name="Murphy C."/>
            <person name="Pearson M."/>
            <person name="Poon T.W."/>
            <person name="Priest M."/>
            <person name="Roberts A."/>
            <person name="Saif S."/>
            <person name="Shea T."/>
            <person name="Sisk P."/>
            <person name="Sykes S."/>
            <person name="Wortman J."/>
            <person name="Nusbaum C."/>
            <person name="Birren B."/>
        </authorList>
    </citation>
    <scope>NUCLEOTIDE SEQUENCE [LARGE SCALE GENOMIC DNA]</scope>
    <source>
        <strain evidence="5">FAR1</strain>
    </source>
</reference>
<comment type="similarity">
    <text evidence="1">Belongs to the dynein heavy chain family.</text>
</comment>
<evidence type="ECO:0000313" key="4">
    <source>
        <dbReference type="EnsemblMetazoa" id="AFAF018568-PA"/>
    </source>
</evidence>
<feature type="domain" description="Dynein heavy chain tail" evidence="3">
    <location>
        <begin position="3"/>
        <end position="177"/>
    </location>
</feature>
<evidence type="ECO:0000313" key="5">
    <source>
        <dbReference type="Proteomes" id="UP000075886"/>
    </source>
</evidence>
<dbReference type="Pfam" id="PF08385">
    <property type="entry name" value="DHC_N1"/>
    <property type="match status" value="1"/>
</dbReference>
<dbReference type="GO" id="GO:0045505">
    <property type="term" value="F:dynein intermediate chain binding"/>
    <property type="evidence" value="ECO:0007669"/>
    <property type="project" value="InterPro"/>
</dbReference>
<dbReference type="AlphaFoldDB" id="A0A182QX06"/>
<organism evidence="4 5">
    <name type="scientific">Anopheles farauti</name>
    <dbReference type="NCBI Taxonomy" id="69004"/>
    <lineage>
        <taxon>Eukaryota</taxon>
        <taxon>Metazoa</taxon>
        <taxon>Ecdysozoa</taxon>
        <taxon>Arthropoda</taxon>
        <taxon>Hexapoda</taxon>
        <taxon>Insecta</taxon>
        <taxon>Pterygota</taxon>
        <taxon>Neoptera</taxon>
        <taxon>Endopterygota</taxon>
        <taxon>Diptera</taxon>
        <taxon>Nematocera</taxon>
        <taxon>Culicoidea</taxon>
        <taxon>Culicidae</taxon>
        <taxon>Anophelinae</taxon>
        <taxon>Anopheles</taxon>
    </lineage>
</organism>
<dbReference type="InterPro" id="IPR026983">
    <property type="entry name" value="DHC"/>
</dbReference>
<dbReference type="EnsemblMetazoa" id="AFAF018568-RA">
    <property type="protein sequence ID" value="AFAF018568-PA"/>
    <property type="gene ID" value="AFAF018568"/>
</dbReference>
<proteinExistence type="inferred from homology"/>
<dbReference type="EMBL" id="AXCN02000261">
    <property type="status" value="NOT_ANNOTATED_CDS"/>
    <property type="molecule type" value="Genomic_DNA"/>
</dbReference>
<reference evidence="4" key="2">
    <citation type="submission" date="2020-05" db="UniProtKB">
        <authorList>
            <consortium name="EnsemblMetazoa"/>
        </authorList>
    </citation>
    <scope>IDENTIFICATION</scope>
    <source>
        <strain evidence="4">FAR1</strain>
    </source>
</reference>
<keyword evidence="5" id="KW-1185">Reference proteome</keyword>
<name>A0A182QX06_9DIPT</name>
<dbReference type="STRING" id="69004.A0A182QX06"/>
<sequence>MANWEATLDYFHKGVEQVEHEAKVALDRCIPSLRSAELGLELIKNLDRIETRPALAKHLSSKYENIMKQFLAEVGMVEHEFQEHKNNPPLQRNEPVHVGAVFWARSLLNFIRKSMTAFREFEASKRHTETSLQRSAFGQYMSLVKHFQEYEKDNFQKFTAHGTKTVNGVLKRNILKLEFCETMLELQKEIKVPKSRKDKPASERRPSALMTGKDRSRYTNIATAVRWLVNRPDVLDPQLALAQKLVRAARHTPSQGSSTGPATPANEFKINQAQRKFVVFK</sequence>
<dbReference type="GO" id="GO:0005858">
    <property type="term" value="C:axonemal dynein complex"/>
    <property type="evidence" value="ECO:0007669"/>
    <property type="project" value="TreeGrafter"/>
</dbReference>
<accession>A0A182QX06</accession>
<dbReference type="PANTHER" id="PTHR46532:SF4">
    <property type="entry name" value="AAA+ ATPASE DOMAIN-CONTAINING PROTEIN"/>
    <property type="match status" value="1"/>
</dbReference>
<evidence type="ECO:0000256" key="1">
    <source>
        <dbReference type="ARBA" id="ARBA00008887"/>
    </source>
</evidence>
<feature type="compositionally biased region" description="Basic and acidic residues" evidence="2">
    <location>
        <begin position="198"/>
        <end position="212"/>
    </location>
</feature>
<dbReference type="GO" id="GO:0007018">
    <property type="term" value="P:microtubule-based movement"/>
    <property type="evidence" value="ECO:0007669"/>
    <property type="project" value="InterPro"/>
</dbReference>